<gene>
    <name evidence="8" type="ORF">ElyMa_005360500</name>
</gene>
<dbReference type="EMBL" id="BMAT01010681">
    <property type="protein sequence ID" value="GFR58449.1"/>
    <property type="molecule type" value="Genomic_DNA"/>
</dbReference>
<dbReference type="PRINTS" id="PR00406">
    <property type="entry name" value="CYTB5RDTASE"/>
</dbReference>
<dbReference type="Gene3D" id="3.40.50.80">
    <property type="entry name" value="Nucleotide-binding domain of ferredoxin-NADP reductase (FNR) module"/>
    <property type="match status" value="1"/>
</dbReference>
<feature type="binding site" evidence="6">
    <location>
        <position position="168"/>
    </location>
    <ligand>
        <name>FAD</name>
        <dbReference type="ChEBI" id="CHEBI:57692"/>
    </ligand>
</feature>
<dbReference type="PANTHER" id="PTHR19370:SF184">
    <property type="entry name" value="NADH-CYTOCHROME B5 REDUCTASE-LIKE"/>
    <property type="match status" value="1"/>
</dbReference>
<evidence type="ECO:0000256" key="6">
    <source>
        <dbReference type="PIRSR" id="PIRSR601834-1"/>
    </source>
</evidence>
<protein>
    <submittedName>
        <fullName evidence="8">NADH-cytochrome b5 reductase</fullName>
    </submittedName>
</protein>
<name>A0AAV4ECP7_9GAST</name>
<evidence type="ECO:0000256" key="4">
    <source>
        <dbReference type="ARBA" id="ARBA00022827"/>
    </source>
</evidence>
<feature type="binding site" evidence="6">
    <location>
        <position position="141"/>
    </location>
    <ligand>
        <name>FAD</name>
        <dbReference type="ChEBI" id="CHEBI:57692"/>
    </ligand>
</feature>
<dbReference type="InterPro" id="IPR039261">
    <property type="entry name" value="FNR_nucleotide-bd"/>
</dbReference>
<dbReference type="InterPro" id="IPR001834">
    <property type="entry name" value="CBR-like"/>
</dbReference>
<dbReference type="SUPFAM" id="SSF52343">
    <property type="entry name" value="Ferredoxin reductase-like, C-terminal NADP-linked domain"/>
    <property type="match status" value="1"/>
</dbReference>
<dbReference type="Pfam" id="PF00970">
    <property type="entry name" value="FAD_binding_6"/>
    <property type="match status" value="1"/>
</dbReference>
<feature type="binding site" evidence="6">
    <location>
        <position position="160"/>
    </location>
    <ligand>
        <name>FAD</name>
        <dbReference type="ChEBI" id="CHEBI:57692"/>
    </ligand>
</feature>
<dbReference type="PANTHER" id="PTHR19370">
    <property type="entry name" value="NADH-CYTOCHROME B5 REDUCTASE"/>
    <property type="match status" value="1"/>
</dbReference>
<feature type="binding site" evidence="6">
    <location>
        <position position="158"/>
    </location>
    <ligand>
        <name>FAD</name>
        <dbReference type="ChEBI" id="CHEBI:57692"/>
    </ligand>
</feature>
<feature type="binding site" evidence="6">
    <location>
        <position position="143"/>
    </location>
    <ligand>
        <name>FAD</name>
        <dbReference type="ChEBI" id="CHEBI:57692"/>
    </ligand>
</feature>
<evidence type="ECO:0000256" key="5">
    <source>
        <dbReference type="ARBA" id="ARBA00023002"/>
    </source>
</evidence>
<reference evidence="8 9" key="1">
    <citation type="journal article" date="2021" name="Elife">
        <title>Chloroplast acquisition without the gene transfer in kleptoplastic sea slugs, Plakobranchus ocellatus.</title>
        <authorList>
            <person name="Maeda T."/>
            <person name="Takahashi S."/>
            <person name="Yoshida T."/>
            <person name="Shimamura S."/>
            <person name="Takaki Y."/>
            <person name="Nagai Y."/>
            <person name="Toyoda A."/>
            <person name="Suzuki Y."/>
            <person name="Arimoto A."/>
            <person name="Ishii H."/>
            <person name="Satoh N."/>
            <person name="Nishiyama T."/>
            <person name="Hasebe M."/>
            <person name="Maruyama T."/>
            <person name="Minagawa J."/>
            <person name="Obokata J."/>
            <person name="Shigenobu S."/>
        </authorList>
    </citation>
    <scope>NUCLEOTIDE SEQUENCE [LARGE SCALE GENOMIC DNA]</scope>
</reference>
<evidence type="ECO:0000259" key="7">
    <source>
        <dbReference type="PROSITE" id="PS51384"/>
    </source>
</evidence>
<dbReference type="PROSITE" id="PS51384">
    <property type="entry name" value="FAD_FR"/>
    <property type="match status" value="1"/>
</dbReference>
<evidence type="ECO:0000256" key="3">
    <source>
        <dbReference type="ARBA" id="ARBA00022630"/>
    </source>
</evidence>
<keyword evidence="5" id="KW-0560">Oxidoreductase</keyword>
<feature type="domain" description="FAD-binding FR-type" evidence="7">
    <location>
        <begin position="89"/>
        <end position="192"/>
    </location>
</feature>
<organism evidence="8 9">
    <name type="scientific">Elysia marginata</name>
    <dbReference type="NCBI Taxonomy" id="1093978"/>
    <lineage>
        <taxon>Eukaryota</taxon>
        <taxon>Metazoa</taxon>
        <taxon>Spiralia</taxon>
        <taxon>Lophotrochozoa</taxon>
        <taxon>Mollusca</taxon>
        <taxon>Gastropoda</taxon>
        <taxon>Heterobranchia</taxon>
        <taxon>Euthyneura</taxon>
        <taxon>Panpulmonata</taxon>
        <taxon>Sacoglossa</taxon>
        <taxon>Placobranchoidea</taxon>
        <taxon>Plakobranchidae</taxon>
        <taxon>Elysia</taxon>
    </lineage>
</organism>
<dbReference type="InterPro" id="IPR017938">
    <property type="entry name" value="Riboflavin_synthase-like_b-brl"/>
</dbReference>
<comment type="cofactor">
    <cofactor evidence="1 6">
        <name>FAD</name>
        <dbReference type="ChEBI" id="CHEBI:57692"/>
    </cofactor>
</comment>
<dbReference type="AlphaFoldDB" id="A0AAV4ECP7"/>
<evidence type="ECO:0000313" key="9">
    <source>
        <dbReference type="Proteomes" id="UP000762676"/>
    </source>
</evidence>
<comment type="similarity">
    <text evidence="2">Belongs to the flavoprotein pyridine nucleotide cytochrome reductase family.</text>
</comment>
<evidence type="ECO:0000256" key="2">
    <source>
        <dbReference type="ARBA" id="ARBA00006105"/>
    </source>
</evidence>
<proteinExistence type="inferred from homology"/>
<comment type="caution">
    <text evidence="8">The sequence shown here is derived from an EMBL/GenBank/DDBJ whole genome shotgun (WGS) entry which is preliminary data.</text>
</comment>
<keyword evidence="4 6" id="KW-0274">FAD</keyword>
<dbReference type="GO" id="GO:0016491">
    <property type="term" value="F:oxidoreductase activity"/>
    <property type="evidence" value="ECO:0007669"/>
    <property type="project" value="UniProtKB-KW"/>
</dbReference>
<sequence>MESKVTAPCLNSVNEFEAKAFVSHNLPPAPERPLDSDCCGEGCVPCVMDIYQQELELWQEECALILQGGETHNTLQDISSQEEFKLSTKMYRTFPITKIDNEATDIIRVRCRLPPRQSLGLLLGQHVIIRFFGKDGISITRQYTPVSPLTAKGFFELLIKIYPDGRASQMVKEWKVGDNIEIRGPMGHLNYKSNKFDKVLMLCAGTGVAPMCQVIHTILADEEDDTYLRLIYAARDYSCLMGKEEITEWRRFWNFACLFMLSQEPANAPWRYKHGEEVQHGHVTEEVITQGLGSTQFDKVLVLVCGTRSFDTDVLTCLKKIGIHETNIHRF</sequence>
<dbReference type="Pfam" id="PF09791">
    <property type="entry name" value="Oxidored-like"/>
    <property type="match status" value="1"/>
</dbReference>
<dbReference type="CDD" id="cd06183">
    <property type="entry name" value="cyt_b5_reduct_like"/>
    <property type="match status" value="1"/>
</dbReference>
<dbReference type="InterPro" id="IPR017927">
    <property type="entry name" value="FAD-bd_FR_type"/>
</dbReference>
<dbReference type="InterPro" id="IPR001433">
    <property type="entry name" value="OxRdtase_FAD/NAD-bd"/>
</dbReference>
<dbReference type="InterPro" id="IPR019180">
    <property type="entry name" value="Oxidoreductase-like_N"/>
</dbReference>
<evidence type="ECO:0000256" key="1">
    <source>
        <dbReference type="ARBA" id="ARBA00001974"/>
    </source>
</evidence>
<dbReference type="InterPro" id="IPR008333">
    <property type="entry name" value="Cbr1-like_FAD-bd_dom"/>
</dbReference>
<accession>A0AAV4ECP7</accession>
<keyword evidence="9" id="KW-1185">Reference proteome</keyword>
<evidence type="ECO:0000313" key="8">
    <source>
        <dbReference type="EMBL" id="GFR58449.1"/>
    </source>
</evidence>
<keyword evidence="3 6" id="KW-0285">Flavoprotein</keyword>
<dbReference type="SUPFAM" id="SSF63380">
    <property type="entry name" value="Riboflavin synthase domain-like"/>
    <property type="match status" value="1"/>
</dbReference>
<dbReference type="Pfam" id="PF00175">
    <property type="entry name" value="NAD_binding_1"/>
    <property type="match status" value="1"/>
</dbReference>
<dbReference type="Proteomes" id="UP000762676">
    <property type="component" value="Unassembled WGS sequence"/>
</dbReference>
<dbReference type="Gene3D" id="2.40.30.10">
    <property type="entry name" value="Translation factors"/>
    <property type="match status" value="1"/>
</dbReference>